<dbReference type="GO" id="GO:0021675">
    <property type="term" value="P:nerve development"/>
    <property type="evidence" value="ECO:0007669"/>
    <property type="project" value="TreeGrafter"/>
</dbReference>
<evidence type="ECO:0000256" key="4">
    <source>
        <dbReference type="ARBA" id="ARBA00022490"/>
    </source>
</evidence>
<dbReference type="Pfam" id="PF18424">
    <property type="entry name" value="a_DG1_N2"/>
    <property type="match status" value="1"/>
</dbReference>
<dbReference type="GO" id="GO:0042383">
    <property type="term" value="C:sarcolemma"/>
    <property type="evidence" value="ECO:0007669"/>
    <property type="project" value="TreeGrafter"/>
</dbReference>
<sequence length="718" mass="80403">MNLNFLTILVCLAACSYGMEITNWDQVRNNLHRKLEEIYERDHDFVKKTVEVGKYFKYFVTSLDSGEYQVVEEGSNALPSWLSFDTERNKLHGVPLEKDIRKGLRIIFKPKNRNEVTRKLTLTVTKGKNNHGCKDAATTLASVIFHANIEKITGHDRVKFLREFSHRFDAAIGDLKLEYGNRMDGNEMLSSNLRMAGPGDHPRKIVGEEPGFTVSWKLACGSNIEGHQDVSVLRTYTQREDFSDFHYPVLGWFVTSSRTKRNRRALGAGATPGATPSIQGTPTVIPSASIDVRPSVSSIQITPTKSLPPMIQTSVIPTTQPDTTAPPTTKEETTAPTTTTTTTTTTTEPPTTQPPTTIQPTVNQAPEVVDEHKFGEIKVQEQTPKIFSVPIGLFRDDDPLTIDLLYMNKDASWSTNVPSWIAYREERKIYLLPESKDAGSHDFALKAKDDKGLSAVYNFKVIVSKDQFVYNFKFNMTLEIEFDSIQNDPIKKVEIIHKIAKALGYSNLNRIKNVEFRKGSVVVIWSDELLKNASDCNNAELGSLARRLGDTSSLNEKLLPYTILSSGVTSVSDECEIGLIPLVNDPEEEESLWQRILIPVIVIVIILLIIALILCCVYRRKKKYETQSDKDESYMNQKKPVIFLEEYEEKPDFVSLKPLILPNEKPPVQGYGPRDGSPDGPESSTAPSTEDDENAPLAPKSPKETRGGYNAPPPYSAR</sequence>
<dbReference type="SUPFAM" id="SSF111006">
    <property type="entry name" value="Dystroglycan, domain 2"/>
    <property type="match status" value="1"/>
</dbReference>
<keyword evidence="11" id="KW-0732">Signal</keyword>
<dbReference type="RefSeq" id="XP_066918397.1">
    <property type="nucleotide sequence ID" value="XM_067062296.1"/>
</dbReference>
<feature type="signal peptide" evidence="11">
    <location>
        <begin position="1"/>
        <end position="18"/>
    </location>
</feature>
<dbReference type="Pfam" id="PF05454">
    <property type="entry name" value="DAG1"/>
    <property type="match status" value="1"/>
</dbReference>
<keyword evidence="8" id="KW-0206">Cytoskeleton</keyword>
<evidence type="ECO:0000259" key="12">
    <source>
        <dbReference type="PROSITE" id="PS51699"/>
    </source>
</evidence>
<dbReference type="GO" id="GO:0016011">
    <property type="term" value="C:dystroglycan complex"/>
    <property type="evidence" value="ECO:0007669"/>
    <property type="project" value="TreeGrafter"/>
</dbReference>
<dbReference type="Gene3D" id="3.30.70.1040">
    <property type="entry name" value="Dystroglycan, domain 2"/>
    <property type="match status" value="1"/>
</dbReference>
<proteinExistence type="predicted"/>
<dbReference type="GO" id="GO:0005856">
    <property type="term" value="C:cytoskeleton"/>
    <property type="evidence" value="ECO:0007669"/>
    <property type="project" value="UniProtKB-SubCell"/>
</dbReference>
<dbReference type="GO" id="GO:0043236">
    <property type="term" value="F:laminin binding"/>
    <property type="evidence" value="ECO:0007669"/>
    <property type="project" value="TreeGrafter"/>
</dbReference>
<evidence type="ECO:0000256" key="11">
    <source>
        <dbReference type="SAM" id="SignalP"/>
    </source>
</evidence>
<dbReference type="OrthoDB" id="5966794at2759"/>
<evidence type="ECO:0000256" key="9">
    <source>
        <dbReference type="SAM" id="MobiDB-lite"/>
    </source>
</evidence>
<name>A0A7M5VFG8_9CNID</name>
<keyword evidence="14" id="KW-1185">Reference proteome</keyword>
<dbReference type="GO" id="GO:0007411">
    <property type="term" value="P:axon guidance"/>
    <property type="evidence" value="ECO:0007669"/>
    <property type="project" value="TreeGrafter"/>
</dbReference>
<dbReference type="InterPro" id="IPR027468">
    <property type="entry name" value="Alpha-dystroglycan_domain_2"/>
</dbReference>
<protein>
    <recommendedName>
        <fullName evidence="12">Peptidase S72 domain-containing protein</fullName>
    </recommendedName>
</protein>
<dbReference type="PANTHER" id="PTHR21559">
    <property type="entry name" value="DYSTROGLYCAN-RELATED"/>
    <property type="match status" value="1"/>
</dbReference>
<evidence type="ECO:0000256" key="1">
    <source>
        <dbReference type="ARBA" id="ARBA00004162"/>
    </source>
</evidence>
<keyword evidence="6 10" id="KW-1133">Transmembrane helix</keyword>
<evidence type="ECO:0000256" key="8">
    <source>
        <dbReference type="ARBA" id="ARBA00023212"/>
    </source>
</evidence>
<dbReference type="PROSITE" id="PS51699">
    <property type="entry name" value="SEA_DG"/>
    <property type="match status" value="1"/>
</dbReference>
<dbReference type="InterPro" id="IPR008465">
    <property type="entry name" value="DAG1_C"/>
</dbReference>
<dbReference type="Gene3D" id="2.60.40.10">
    <property type="entry name" value="Immunoglobulins"/>
    <property type="match status" value="2"/>
</dbReference>
<evidence type="ECO:0000256" key="10">
    <source>
        <dbReference type="SAM" id="Phobius"/>
    </source>
</evidence>
<dbReference type="InterPro" id="IPR041631">
    <property type="entry name" value="Alpha_DG1_N2"/>
</dbReference>
<dbReference type="GeneID" id="136805752"/>
<dbReference type="Proteomes" id="UP000594262">
    <property type="component" value="Unplaced"/>
</dbReference>
<dbReference type="InterPro" id="IPR015919">
    <property type="entry name" value="Cadherin-like_sf"/>
</dbReference>
<feature type="chain" id="PRO_5029697666" description="Peptidase S72 domain-containing protein" evidence="11">
    <location>
        <begin position="19"/>
        <end position="718"/>
    </location>
</feature>
<reference evidence="13" key="1">
    <citation type="submission" date="2021-01" db="UniProtKB">
        <authorList>
            <consortium name="EnsemblMetazoa"/>
        </authorList>
    </citation>
    <scope>IDENTIFICATION</scope>
</reference>
<organism evidence="13 14">
    <name type="scientific">Clytia hemisphaerica</name>
    <dbReference type="NCBI Taxonomy" id="252671"/>
    <lineage>
        <taxon>Eukaryota</taxon>
        <taxon>Metazoa</taxon>
        <taxon>Cnidaria</taxon>
        <taxon>Hydrozoa</taxon>
        <taxon>Hydroidolina</taxon>
        <taxon>Leptothecata</taxon>
        <taxon>Obeliida</taxon>
        <taxon>Clytiidae</taxon>
        <taxon>Clytia</taxon>
    </lineage>
</organism>
<evidence type="ECO:0000256" key="7">
    <source>
        <dbReference type="ARBA" id="ARBA00023180"/>
    </source>
</evidence>
<dbReference type="AlphaFoldDB" id="A0A7M5VFG8"/>
<evidence type="ECO:0000256" key="3">
    <source>
        <dbReference type="ARBA" id="ARBA00022475"/>
    </source>
</evidence>
<feature type="compositionally biased region" description="Low complexity" evidence="9">
    <location>
        <begin position="317"/>
        <end position="360"/>
    </location>
</feature>
<dbReference type="EnsemblMetazoa" id="CLYHEMT010539.1">
    <property type="protein sequence ID" value="CLYHEMP010539.1"/>
    <property type="gene ID" value="CLYHEMG010539"/>
</dbReference>
<keyword evidence="10" id="KW-0472">Membrane</keyword>
<dbReference type="InterPro" id="IPR013783">
    <property type="entry name" value="Ig-like_fold"/>
</dbReference>
<evidence type="ECO:0000313" key="13">
    <source>
        <dbReference type="EnsemblMetazoa" id="CLYHEMP010539.1"/>
    </source>
</evidence>
<evidence type="ECO:0000313" key="14">
    <source>
        <dbReference type="Proteomes" id="UP000594262"/>
    </source>
</evidence>
<keyword evidence="4" id="KW-0963">Cytoplasm</keyword>
<feature type="domain" description="Peptidase S72" evidence="12">
    <location>
        <begin position="469"/>
        <end position="574"/>
    </location>
</feature>
<keyword evidence="3" id="KW-1003">Cell membrane</keyword>
<accession>A0A7M5VFG8</accession>
<feature type="transmembrane region" description="Helical" evidence="10">
    <location>
        <begin position="596"/>
        <end position="618"/>
    </location>
</feature>
<feature type="region of interest" description="Disordered" evidence="9">
    <location>
        <begin position="309"/>
        <end position="360"/>
    </location>
</feature>
<evidence type="ECO:0000256" key="6">
    <source>
        <dbReference type="ARBA" id="ARBA00022989"/>
    </source>
</evidence>
<feature type="region of interest" description="Disordered" evidence="9">
    <location>
        <begin position="660"/>
        <end position="718"/>
    </location>
</feature>
<dbReference type="PANTHER" id="PTHR21559:SF21">
    <property type="entry name" value="DYSTROGLYCAN 1"/>
    <property type="match status" value="1"/>
</dbReference>
<dbReference type="GO" id="GO:0005509">
    <property type="term" value="F:calcium ion binding"/>
    <property type="evidence" value="ECO:0007669"/>
    <property type="project" value="InterPro"/>
</dbReference>
<dbReference type="SUPFAM" id="SSF49313">
    <property type="entry name" value="Cadherin-like"/>
    <property type="match status" value="2"/>
</dbReference>
<dbReference type="InterPro" id="IPR030398">
    <property type="entry name" value="SEA_DG_dom"/>
</dbReference>
<evidence type="ECO:0000256" key="2">
    <source>
        <dbReference type="ARBA" id="ARBA00004245"/>
    </source>
</evidence>
<keyword evidence="5 10" id="KW-0812">Transmembrane</keyword>
<dbReference type="GO" id="GO:0002009">
    <property type="term" value="P:morphogenesis of an epithelium"/>
    <property type="evidence" value="ECO:0007669"/>
    <property type="project" value="TreeGrafter"/>
</dbReference>
<comment type="subcellular location">
    <subcellularLocation>
        <location evidence="1">Cell membrane</location>
        <topology evidence="1">Single-pass membrane protein</topology>
    </subcellularLocation>
    <subcellularLocation>
        <location evidence="2">Cytoplasm</location>
        <location evidence="2">Cytoskeleton</location>
    </subcellularLocation>
</comment>
<keyword evidence="7" id="KW-0325">Glycoprotein</keyword>
<evidence type="ECO:0000256" key="5">
    <source>
        <dbReference type="ARBA" id="ARBA00022692"/>
    </source>
</evidence>